<dbReference type="GO" id="GO:0008168">
    <property type="term" value="F:methyltransferase activity"/>
    <property type="evidence" value="ECO:0007669"/>
    <property type="project" value="UniProtKB-KW"/>
</dbReference>
<comment type="caution">
    <text evidence="1">The sequence shown here is derived from an EMBL/GenBank/DDBJ whole genome shotgun (WGS) entry which is preliminary data.</text>
</comment>
<organism evidence="1 2">
    <name type="scientific">Microbacterium bandirmense</name>
    <dbReference type="NCBI Taxonomy" id="3122050"/>
    <lineage>
        <taxon>Bacteria</taxon>
        <taxon>Bacillati</taxon>
        <taxon>Actinomycetota</taxon>
        <taxon>Actinomycetes</taxon>
        <taxon>Micrococcales</taxon>
        <taxon>Microbacteriaceae</taxon>
        <taxon>Microbacterium</taxon>
    </lineage>
</organism>
<sequence>MHPALFYRPGERLSLAELGAARLDGHVVEVGEGFMPTDTVESAAARARSIGMLLPPQTAASGPSAAWVHGARDSPPVVHHVTRCSASRLRAHSSARVVYHDGGLSPDAVQQIGGIPVTTPLATATTLLFELALAGGDDSWLRDLLRVVPGLAAATTAHVDSLHRRPGIRAARGIIAELRADQEVVTR</sequence>
<keyword evidence="2" id="KW-1185">Reference proteome</keyword>
<gene>
    <name evidence="1" type="ORF">WDU99_04090</name>
</gene>
<evidence type="ECO:0000313" key="2">
    <source>
        <dbReference type="Proteomes" id="UP001371224"/>
    </source>
</evidence>
<dbReference type="EMBL" id="JBBDGM010000003">
    <property type="protein sequence ID" value="MEJ1087492.1"/>
    <property type="molecule type" value="Genomic_DNA"/>
</dbReference>
<protein>
    <submittedName>
        <fullName evidence="1">SAM-dependent methyltransferase</fullName>
    </submittedName>
</protein>
<keyword evidence="1" id="KW-0808">Transferase</keyword>
<proteinExistence type="predicted"/>
<reference evidence="1 2" key="1">
    <citation type="submission" date="2024-02" db="EMBL/GenBank/DDBJ databases">
        <authorList>
            <person name="Saticioglu I.B."/>
        </authorList>
    </citation>
    <scope>NUCLEOTIDE SEQUENCE [LARGE SCALE GENOMIC DNA]</scope>
    <source>
        <strain evidence="1 2">Mu-80</strain>
    </source>
</reference>
<name>A0ABU8LAY0_9MICO</name>
<dbReference type="Proteomes" id="UP001371224">
    <property type="component" value="Unassembled WGS sequence"/>
</dbReference>
<evidence type="ECO:0000313" key="1">
    <source>
        <dbReference type="EMBL" id="MEJ1087492.1"/>
    </source>
</evidence>
<dbReference type="GO" id="GO:0032259">
    <property type="term" value="P:methylation"/>
    <property type="evidence" value="ECO:0007669"/>
    <property type="project" value="UniProtKB-KW"/>
</dbReference>
<dbReference type="RefSeq" id="WP_337331170.1">
    <property type="nucleotide sequence ID" value="NZ_JBBDGM010000003.1"/>
</dbReference>
<accession>A0ABU8LAY0</accession>
<keyword evidence="1" id="KW-0489">Methyltransferase</keyword>